<gene>
    <name evidence="2" type="ORF">E3N88_06774</name>
</gene>
<dbReference type="Proteomes" id="UP000326396">
    <property type="component" value="Linkage Group LG11"/>
</dbReference>
<evidence type="ECO:0000313" key="2">
    <source>
        <dbReference type="EMBL" id="KAD6795878.1"/>
    </source>
</evidence>
<evidence type="ECO:0000256" key="1">
    <source>
        <dbReference type="SAM" id="SignalP"/>
    </source>
</evidence>
<feature type="chain" id="PRO_5024458371" evidence="1">
    <location>
        <begin position="22"/>
        <end position="73"/>
    </location>
</feature>
<evidence type="ECO:0000313" key="3">
    <source>
        <dbReference type="Proteomes" id="UP000326396"/>
    </source>
</evidence>
<proteinExistence type="predicted"/>
<reference evidence="2 3" key="1">
    <citation type="submission" date="2019-05" db="EMBL/GenBank/DDBJ databases">
        <title>Mikania micrantha, genome provides insights into the molecular mechanism of rapid growth.</title>
        <authorList>
            <person name="Liu B."/>
        </authorList>
    </citation>
    <scope>NUCLEOTIDE SEQUENCE [LARGE SCALE GENOMIC DNA]</scope>
    <source>
        <strain evidence="2">NLD-2019</strain>
        <tissue evidence="2">Leaf</tissue>
    </source>
</reference>
<feature type="signal peptide" evidence="1">
    <location>
        <begin position="1"/>
        <end position="21"/>
    </location>
</feature>
<name>A0A5N6PPQ1_9ASTR</name>
<protein>
    <submittedName>
        <fullName evidence="2">Uncharacterized protein</fullName>
    </submittedName>
</protein>
<dbReference type="AlphaFoldDB" id="A0A5N6PPQ1"/>
<organism evidence="2 3">
    <name type="scientific">Mikania micrantha</name>
    <name type="common">bitter vine</name>
    <dbReference type="NCBI Taxonomy" id="192012"/>
    <lineage>
        <taxon>Eukaryota</taxon>
        <taxon>Viridiplantae</taxon>
        <taxon>Streptophyta</taxon>
        <taxon>Embryophyta</taxon>
        <taxon>Tracheophyta</taxon>
        <taxon>Spermatophyta</taxon>
        <taxon>Magnoliopsida</taxon>
        <taxon>eudicotyledons</taxon>
        <taxon>Gunneridae</taxon>
        <taxon>Pentapetalae</taxon>
        <taxon>asterids</taxon>
        <taxon>campanulids</taxon>
        <taxon>Asterales</taxon>
        <taxon>Asteraceae</taxon>
        <taxon>Asteroideae</taxon>
        <taxon>Heliantheae alliance</taxon>
        <taxon>Eupatorieae</taxon>
        <taxon>Mikania</taxon>
    </lineage>
</organism>
<sequence length="73" mass="8382">MNKGWLLKVKFSVVLLQILDCYNTDQPKKTKTQPSESKKKMTAAHCGGFTKEPRWGKLKVKKLLVEMEKFVGL</sequence>
<accession>A0A5N6PPQ1</accession>
<keyword evidence="3" id="KW-1185">Reference proteome</keyword>
<dbReference type="EMBL" id="SZYD01000003">
    <property type="protein sequence ID" value="KAD6795878.1"/>
    <property type="molecule type" value="Genomic_DNA"/>
</dbReference>
<keyword evidence="1" id="KW-0732">Signal</keyword>
<comment type="caution">
    <text evidence="2">The sequence shown here is derived from an EMBL/GenBank/DDBJ whole genome shotgun (WGS) entry which is preliminary data.</text>
</comment>